<dbReference type="Proteomes" id="UP000013063">
    <property type="component" value="Unassembled WGS sequence"/>
</dbReference>
<sequence>MSLARAGSLGAPWLESSYPGPMITQAEIDALLAAMQAEFDKTGDDGDRPGLISFQRDDWVGMALPTCCTSPARGIRYRGIQIKVSKERETRVWTRAEALALGEIAESFEDLKSIADAKV</sequence>
<reference evidence="1 2" key="1">
    <citation type="journal article" date="2013" name="Genome Announc.">
        <title>Draft Genome Sequence for Caulobacter sp. Strain OR37, a Bacterium Tolerant to Heavy Metals.</title>
        <authorList>
            <person name="Utturkar S.M."/>
            <person name="Bollmann A."/>
            <person name="Brzoska R.M."/>
            <person name="Klingeman D.M."/>
            <person name="Epstein S.E."/>
            <person name="Palumbo A.V."/>
            <person name="Brown S.D."/>
        </authorList>
    </citation>
    <scope>NUCLEOTIDE SEQUENCE [LARGE SCALE GENOMIC DNA]</scope>
    <source>
        <strain evidence="1 2">OR37</strain>
    </source>
</reference>
<proteinExistence type="predicted"/>
<dbReference type="AlphaFoldDB" id="R0D344"/>
<comment type="caution">
    <text evidence="1">The sequence shown here is derived from an EMBL/GenBank/DDBJ whole genome shotgun (WGS) entry which is preliminary data.</text>
</comment>
<organism evidence="1 2">
    <name type="scientific">Caulobacter vibrioides OR37</name>
    <dbReference type="NCBI Taxonomy" id="1292034"/>
    <lineage>
        <taxon>Bacteria</taxon>
        <taxon>Pseudomonadati</taxon>
        <taxon>Pseudomonadota</taxon>
        <taxon>Alphaproteobacteria</taxon>
        <taxon>Caulobacterales</taxon>
        <taxon>Caulobacteraceae</taxon>
        <taxon>Caulobacter</taxon>
    </lineage>
</organism>
<gene>
    <name evidence="1" type="ORF">OR37_01039</name>
</gene>
<dbReference type="PATRIC" id="fig|1292034.3.peg.1024"/>
<dbReference type="EMBL" id="APMP01000004">
    <property type="protein sequence ID" value="ENZ82845.1"/>
    <property type="molecule type" value="Genomic_DNA"/>
</dbReference>
<evidence type="ECO:0000313" key="1">
    <source>
        <dbReference type="EMBL" id="ENZ82845.1"/>
    </source>
</evidence>
<protein>
    <submittedName>
        <fullName evidence="1">Uncharacterized protein</fullName>
    </submittedName>
</protein>
<keyword evidence="2" id="KW-1185">Reference proteome</keyword>
<accession>R0D344</accession>
<name>R0D344_CAUVI</name>
<evidence type="ECO:0000313" key="2">
    <source>
        <dbReference type="Proteomes" id="UP000013063"/>
    </source>
</evidence>
<dbReference type="RefSeq" id="WP_004616620.1">
    <property type="nucleotide sequence ID" value="NZ_APMP01000004.1"/>
</dbReference>